<proteinExistence type="predicted"/>
<name>A0AB34FKE0_9HYPO</name>
<dbReference type="AlphaFoldDB" id="A0AB34FKE0"/>
<keyword evidence="2" id="KW-0560">Oxidoreductase</keyword>
<gene>
    <name evidence="2" type="ORF">O9K51_07285</name>
</gene>
<evidence type="ECO:0000313" key="2">
    <source>
        <dbReference type="EMBL" id="KAJ6439400.1"/>
    </source>
</evidence>
<feature type="domain" description="DUF7587" evidence="1">
    <location>
        <begin position="6"/>
        <end position="147"/>
    </location>
</feature>
<evidence type="ECO:0000259" key="1">
    <source>
        <dbReference type="Pfam" id="PF24494"/>
    </source>
</evidence>
<keyword evidence="2" id="KW-0503">Monooxygenase</keyword>
<comment type="caution">
    <text evidence="2">The sequence shown here is derived from an EMBL/GenBank/DDBJ whole genome shotgun (WGS) entry which is preliminary data.</text>
</comment>
<dbReference type="Pfam" id="PF24494">
    <property type="entry name" value="DUF7587"/>
    <property type="match status" value="1"/>
</dbReference>
<dbReference type="Proteomes" id="UP001163105">
    <property type="component" value="Unassembled WGS sequence"/>
</dbReference>
<keyword evidence="3" id="KW-1185">Reference proteome</keyword>
<sequence>MTNWSKPDVLYRTSCSCCSQAPTVQGRDIVARSDADIFLYARYNNKLDELREAFVSHMDWYSNEASPFISADDDVEVARREARRRVDNDHEGVTVATIDTQFLEGLKVRHAEAVRAQFGTWLEPDVYARARTEFLILHRIPSKAVVQIEYFDE</sequence>
<reference evidence="2" key="1">
    <citation type="submission" date="2023-01" db="EMBL/GenBank/DDBJ databases">
        <title>The growth and conidiation of Purpureocillium lavendulum are regulated by nitrogen source and histone H3K14 acetylation.</title>
        <authorList>
            <person name="Tang P."/>
            <person name="Han J."/>
            <person name="Zhang C."/>
            <person name="Tang P."/>
            <person name="Qi F."/>
            <person name="Zhang K."/>
            <person name="Liang L."/>
        </authorList>
    </citation>
    <scope>NUCLEOTIDE SEQUENCE</scope>
    <source>
        <strain evidence="2">YMF1.00683</strain>
    </source>
</reference>
<dbReference type="EMBL" id="JAQHRD010000006">
    <property type="protein sequence ID" value="KAJ6439400.1"/>
    <property type="molecule type" value="Genomic_DNA"/>
</dbReference>
<dbReference type="GO" id="GO:0004497">
    <property type="term" value="F:monooxygenase activity"/>
    <property type="evidence" value="ECO:0007669"/>
    <property type="project" value="UniProtKB-KW"/>
</dbReference>
<dbReference type="InterPro" id="IPR056009">
    <property type="entry name" value="DUF7587"/>
</dbReference>
<evidence type="ECO:0000313" key="3">
    <source>
        <dbReference type="Proteomes" id="UP001163105"/>
    </source>
</evidence>
<organism evidence="2 3">
    <name type="scientific">Purpureocillium lavendulum</name>
    <dbReference type="NCBI Taxonomy" id="1247861"/>
    <lineage>
        <taxon>Eukaryota</taxon>
        <taxon>Fungi</taxon>
        <taxon>Dikarya</taxon>
        <taxon>Ascomycota</taxon>
        <taxon>Pezizomycotina</taxon>
        <taxon>Sordariomycetes</taxon>
        <taxon>Hypocreomycetidae</taxon>
        <taxon>Hypocreales</taxon>
        <taxon>Ophiocordycipitaceae</taxon>
        <taxon>Purpureocillium</taxon>
    </lineage>
</organism>
<protein>
    <submittedName>
        <fullName evidence="2">Baeyer-Villiger monooxygenase</fullName>
    </submittedName>
</protein>
<accession>A0AB34FKE0</accession>